<keyword evidence="10" id="KW-1185">Reference proteome</keyword>
<dbReference type="GO" id="GO:0000118">
    <property type="term" value="C:histone deacetylase complex"/>
    <property type="evidence" value="ECO:0007669"/>
    <property type="project" value="TreeGrafter"/>
</dbReference>
<dbReference type="InterPro" id="IPR006594">
    <property type="entry name" value="LisH"/>
</dbReference>
<evidence type="ECO:0000256" key="2">
    <source>
        <dbReference type="ARBA" id="ARBA00022574"/>
    </source>
</evidence>
<dbReference type="Gene3D" id="2.130.10.10">
    <property type="entry name" value="YVTN repeat-like/Quinoprotein amine dehydrogenase"/>
    <property type="match status" value="1"/>
</dbReference>
<dbReference type="Pfam" id="PF08513">
    <property type="entry name" value="LisH"/>
    <property type="match status" value="1"/>
</dbReference>
<accession>A0A1Z5JE48</accession>
<feature type="repeat" description="WD" evidence="7">
    <location>
        <begin position="506"/>
        <end position="547"/>
    </location>
</feature>
<protein>
    <submittedName>
        <fullName evidence="9">Transducin (Beta)-like 1</fullName>
    </submittedName>
</protein>
<dbReference type="PROSITE" id="PS50294">
    <property type="entry name" value="WD_REPEATS_REGION"/>
    <property type="match status" value="6"/>
</dbReference>
<dbReference type="FunFam" id="1.20.960.30:FF:000001">
    <property type="entry name" value="F-box-like/WD repeat-containing protein TBL1XR1"/>
    <property type="match status" value="1"/>
</dbReference>
<keyword evidence="5" id="KW-0804">Transcription</keyword>
<feature type="repeat" description="WD" evidence="7">
    <location>
        <begin position="409"/>
        <end position="443"/>
    </location>
</feature>
<comment type="subcellular location">
    <subcellularLocation>
        <location evidence="1">Nucleus</location>
    </subcellularLocation>
</comment>
<keyword evidence="6" id="KW-0539">Nucleus</keyword>
<dbReference type="Gene3D" id="1.20.960.30">
    <property type="match status" value="1"/>
</dbReference>
<keyword evidence="3" id="KW-0677">Repeat</keyword>
<evidence type="ECO:0000256" key="6">
    <source>
        <dbReference type="ARBA" id="ARBA00023242"/>
    </source>
</evidence>
<evidence type="ECO:0000256" key="3">
    <source>
        <dbReference type="ARBA" id="ARBA00022737"/>
    </source>
</evidence>
<sequence>MAGSVSQSMDTSDGDQMDEGSVELNENVLAATSRPQMTVSSDEVNYLVFRYLQECGFVHSAFSFVHESMLGRTGLRSIDKIVPPGTLITFLQKGLQYVGIEEGLHRENSADGKKVENENDFSLLSPATIASITRENPPIQLNVPPAAAAAAVKARLEAQAKIEEDLRNRQVMSFGGSLDPVLAADQSTLARQALVAQAAAAQAAVAMSQLQQQMGNSFVAGDGQINGKPASLVNIALLQSSGEREGNDFAVATQSLGKRGAVAGLKRSGKKLKTAKADDVSRGNSSVREPIEEDETLKMEEPKPASESESDKNITEPQPMDPPMDEPTNDETESAAMVAQDQKVESLLTVSHAHENGEIKINGEKKKDDSENGESDSVPIKSSALTNTKSLPAVDDSATAAKQEEVLILEMHVSEVFMCAWNPVHTNYIATGSGDASARIWEMGGKYARDGYHSVKLLPHGTDRWDSKNKDVTTLEWASNGEYLATGSYDGVARIWSLSGALLHTLRGHNGPVFSLKWNKRGNYLLSGSYDRTTIVWDVSESTGFIVQQFTEHNAPALDVDWKDDETFASCSSDKTVQVCKVGSSKPLKVYLGHTDEVNGVKWDPTGRYLASCSDDCTAKIWDVDSDRSDPLFDLKDHSEEIYTLKWSPVTTGRPPLLATASFDGKVILWNIDDGSRYRVFDRHRDSVYSVSFSPSGDYLASGALAGQMYIWDIKENCHVKSYQGTGDIFEVAWNKEETRVAGCFSSNTVAIVDFVKPTPEKSESGVQVS</sequence>
<evidence type="ECO:0000313" key="10">
    <source>
        <dbReference type="Proteomes" id="UP000198406"/>
    </source>
</evidence>
<dbReference type="InterPro" id="IPR019775">
    <property type="entry name" value="WD40_repeat_CS"/>
</dbReference>
<organism evidence="9 10">
    <name type="scientific">Fistulifera solaris</name>
    <name type="common">Oleaginous diatom</name>
    <dbReference type="NCBI Taxonomy" id="1519565"/>
    <lineage>
        <taxon>Eukaryota</taxon>
        <taxon>Sar</taxon>
        <taxon>Stramenopiles</taxon>
        <taxon>Ochrophyta</taxon>
        <taxon>Bacillariophyta</taxon>
        <taxon>Bacillariophyceae</taxon>
        <taxon>Bacillariophycidae</taxon>
        <taxon>Naviculales</taxon>
        <taxon>Naviculaceae</taxon>
        <taxon>Fistulifera</taxon>
    </lineage>
</organism>
<dbReference type="InterPro" id="IPR045183">
    <property type="entry name" value="Ebi-like"/>
</dbReference>
<dbReference type="GO" id="GO:0003714">
    <property type="term" value="F:transcription corepressor activity"/>
    <property type="evidence" value="ECO:0007669"/>
    <property type="project" value="InterPro"/>
</dbReference>
<dbReference type="Pfam" id="PF00400">
    <property type="entry name" value="WD40"/>
    <property type="match status" value="7"/>
</dbReference>
<evidence type="ECO:0000313" key="9">
    <source>
        <dbReference type="EMBL" id="GAX12267.1"/>
    </source>
</evidence>
<dbReference type="AlphaFoldDB" id="A0A1Z5JE48"/>
<dbReference type="PROSITE" id="PS00678">
    <property type="entry name" value="WD_REPEATS_1"/>
    <property type="match status" value="4"/>
</dbReference>
<dbReference type="PANTHER" id="PTHR22846">
    <property type="entry name" value="WD40 REPEAT PROTEIN"/>
    <property type="match status" value="1"/>
</dbReference>
<dbReference type="GO" id="GO:0006357">
    <property type="term" value="P:regulation of transcription by RNA polymerase II"/>
    <property type="evidence" value="ECO:0007669"/>
    <property type="project" value="TreeGrafter"/>
</dbReference>
<name>A0A1Z5JE48_FISSO</name>
<gene>
    <name evidence="9" type="ORF">FisN_1Hh198</name>
</gene>
<dbReference type="FunFam" id="2.130.10.10:FF:000218">
    <property type="entry name" value="WD40 repeat-containing protein HOS15"/>
    <property type="match status" value="1"/>
</dbReference>
<feature type="region of interest" description="Disordered" evidence="8">
    <location>
        <begin position="264"/>
        <end position="338"/>
    </location>
</feature>
<keyword evidence="2 7" id="KW-0853">WD repeat</keyword>
<comment type="caution">
    <text evidence="9">The sequence shown here is derived from an EMBL/GenBank/DDBJ whole genome shotgun (WGS) entry which is preliminary data.</text>
</comment>
<feature type="compositionally biased region" description="Acidic residues" evidence="8">
    <location>
        <begin position="323"/>
        <end position="333"/>
    </location>
</feature>
<feature type="compositionally biased region" description="Basic and acidic residues" evidence="8">
    <location>
        <begin position="352"/>
        <end position="370"/>
    </location>
</feature>
<dbReference type="PRINTS" id="PR00320">
    <property type="entry name" value="GPROTEINBRPT"/>
</dbReference>
<feature type="repeat" description="WD" evidence="7">
    <location>
        <begin position="635"/>
        <end position="680"/>
    </location>
</feature>
<proteinExistence type="predicted"/>
<evidence type="ECO:0000256" key="5">
    <source>
        <dbReference type="ARBA" id="ARBA00023163"/>
    </source>
</evidence>
<dbReference type="PANTHER" id="PTHR22846:SF2">
    <property type="entry name" value="F-BOX-LIKE_WD REPEAT-CONTAINING PROTEIN EBI"/>
    <property type="match status" value="1"/>
</dbReference>
<evidence type="ECO:0000256" key="4">
    <source>
        <dbReference type="ARBA" id="ARBA00023015"/>
    </source>
</evidence>
<dbReference type="InParanoid" id="A0A1Z5JE48"/>
<feature type="repeat" description="WD" evidence="7">
    <location>
        <begin position="465"/>
        <end position="499"/>
    </location>
</feature>
<evidence type="ECO:0000256" key="7">
    <source>
        <dbReference type="PROSITE-ProRule" id="PRU00221"/>
    </source>
</evidence>
<dbReference type="SUPFAM" id="SSF50978">
    <property type="entry name" value="WD40 repeat-like"/>
    <property type="match status" value="2"/>
</dbReference>
<feature type="region of interest" description="Disordered" evidence="8">
    <location>
        <begin position="352"/>
        <end position="384"/>
    </location>
</feature>
<dbReference type="InterPro" id="IPR020472">
    <property type="entry name" value="WD40_PAC1"/>
</dbReference>
<dbReference type="InterPro" id="IPR001680">
    <property type="entry name" value="WD40_rpt"/>
</dbReference>
<keyword evidence="4" id="KW-0805">Transcription regulation</keyword>
<dbReference type="Proteomes" id="UP000198406">
    <property type="component" value="Unassembled WGS sequence"/>
</dbReference>
<evidence type="ECO:0000256" key="8">
    <source>
        <dbReference type="SAM" id="MobiDB-lite"/>
    </source>
</evidence>
<dbReference type="SMART" id="SM00667">
    <property type="entry name" value="LisH"/>
    <property type="match status" value="1"/>
</dbReference>
<dbReference type="InterPro" id="IPR036322">
    <property type="entry name" value="WD40_repeat_dom_sf"/>
</dbReference>
<dbReference type="PROSITE" id="PS50082">
    <property type="entry name" value="WD_REPEATS_2"/>
    <property type="match status" value="6"/>
</dbReference>
<dbReference type="PROSITE" id="PS50896">
    <property type="entry name" value="LISH"/>
    <property type="match status" value="1"/>
</dbReference>
<reference evidence="9 10" key="1">
    <citation type="journal article" date="2015" name="Plant Cell">
        <title>Oil accumulation by the oleaginous diatom Fistulifera solaris as revealed by the genome and transcriptome.</title>
        <authorList>
            <person name="Tanaka T."/>
            <person name="Maeda Y."/>
            <person name="Veluchamy A."/>
            <person name="Tanaka M."/>
            <person name="Abida H."/>
            <person name="Marechal E."/>
            <person name="Bowler C."/>
            <person name="Muto M."/>
            <person name="Sunaga Y."/>
            <person name="Tanaka M."/>
            <person name="Yoshino T."/>
            <person name="Taniguchi T."/>
            <person name="Fukuda Y."/>
            <person name="Nemoto M."/>
            <person name="Matsumoto M."/>
            <person name="Wong P.S."/>
            <person name="Aburatani S."/>
            <person name="Fujibuchi W."/>
        </authorList>
    </citation>
    <scope>NUCLEOTIDE SEQUENCE [LARGE SCALE GENOMIC DNA]</scope>
    <source>
        <strain evidence="9 10">JPCC DA0580</strain>
    </source>
</reference>
<feature type="repeat" description="WD" evidence="7">
    <location>
        <begin position="681"/>
        <end position="722"/>
    </location>
</feature>
<dbReference type="EMBL" id="BDSP01000050">
    <property type="protein sequence ID" value="GAX12267.1"/>
    <property type="molecule type" value="Genomic_DNA"/>
</dbReference>
<dbReference type="InterPro" id="IPR015943">
    <property type="entry name" value="WD40/YVTN_repeat-like_dom_sf"/>
</dbReference>
<feature type="repeat" description="WD" evidence="7">
    <location>
        <begin position="591"/>
        <end position="632"/>
    </location>
</feature>
<dbReference type="OrthoDB" id="1367865at2759"/>
<feature type="compositionally biased region" description="Basic and acidic residues" evidence="8">
    <location>
        <begin position="296"/>
        <end position="314"/>
    </location>
</feature>
<dbReference type="CDD" id="cd00200">
    <property type="entry name" value="WD40"/>
    <property type="match status" value="1"/>
</dbReference>
<evidence type="ECO:0000256" key="1">
    <source>
        <dbReference type="ARBA" id="ARBA00004123"/>
    </source>
</evidence>
<dbReference type="SMART" id="SM00320">
    <property type="entry name" value="WD40"/>
    <property type="match status" value="8"/>
</dbReference>